<name>A0A6M3IIN7_9ZZZZ</name>
<accession>A0A6M3IIN7</accession>
<proteinExistence type="predicted"/>
<evidence type="ECO:0000313" key="1">
    <source>
        <dbReference type="EMBL" id="QJA57008.1"/>
    </source>
</evidence>
<organism evidence="1">
    <name type="scientific">viral metagenome</name>
    <dbReference type="NCBI Taxonomy" id="1070528"/>
    <lineage>
        <taxon>unclassified sequences</taxon>
        <taxon>metagenomes</taxon>
        <taxon>organismal metagenomes</taxon>
    </lineage>
</organism>
<evidence type="ECO:0000313" key="2">
    <source>
        <dbReference type="EMBL" id="QJI01920.1"/>
    </source>
</evidence>
<gene>
    <name evidence="1" type="ORF">MM415B01744_0013</name>
    <name evidence="2" type="ORF">TM448B02836_0006</name>
</gene>
<protein>
    <submittedName>
        <fullName evidence="1">Uncharacterized protein</fullName>
    </submittedName>
</protein>
<dbReference type="EMBL" id="MT141249">
    <property type="protein sequence ID" value="QJA57008.1"/>
    <property type="molecule type" value="Genomic_DNA"/>
</dbReference>
<reference evidence="1" key="1">
    <citation type="submission" date="2020-03" db="EMBL/GenBank/DDBJ databases">
        <title>The deep terrestrial virosphere.</title>
        <authorList>
            <person name="Holmfeldt K."/>
            <person name="Nilsson E."/>
            <person name="Simone D."/>
            <person name="Lopez-Fernandez M."/>
            <person name="Wu X."/>
            <person name="de Brujin I."/>
            <person name="Lundin D."/>
            <person name="Andersson A."/>
            <person name="Bertilsson S."/>
            <person name="Dopson M."/>
        </authorList>
    </citation>
    <scope>NUCLEOTIDE SEQUENCE</scope>
    <source>
        <strain evidence="1">MM415B01744</strain>
        <strain evidence="2">TM448B02836</strain>
    </source>
</reference>
<sequence length="172" mass="18047">MGATIEGLDGGKANVSDDRLHVVNETAFERAVREGNAYAWSWSYDAAALNTALAVKNDSTTKTLVIEKVVVSSDAAGEWQLHSCNVCTTGTGITGTNLNRSSNNVAPASAYENETGNTLASGKLFIEFAVEADKTVVFDNLGIRLGYGQSIGLDTIAASSTLTDGAIIGYFE</sequence>
<dbReference type="AlphaFoldDB" id="A0A6M3IIN7"/>
<dbReference type="EMBL" id="MT144961">
    <property type="protein sequence ID" value="QJI01920.1"/>
    <property type="molecule type" value="Genomic_DNA"/>
</dbReference>